<comment type="caution">
    <text evidence="2">The sequence shown here is derived from an EMBL/GenBank/DDBJ whole genome shotgun (WGS) entry which is preliminary data.</text>
</comment>
<dbReference type="Proteomes" id="UP001165090">
    <property type="component" value="Unassembled WGS sequence"/>
</dbReference>
<name>A0ABQ5RR77_9CHLO</name>
<dbReference type="EMBL" id="BSDZ01000004">
    <property type="protein sequence ID" value="GLI59954.1"/>
    <property type="molecule type" value="Genomic_DNA"/>
</dbReference>
<organism evidence="2 3">
    <name type="scientific">Volvox africanus</name>
    <dbReference type="NCBI Taxonomy" id="51714"/>
    <lineage>
        <taxon>Eukaryota</taxon>
        <taxon>Viridiplantae</taxon>
        <taxon>Chlorophyta</taxon>
        <taxon>core chlorophytes</taxon>
        <taxon>Chlorophyceae</taxon>
        <taxon>CS clade</taxon>
        <taxon>Chlamydomonadales</taxon>
        <taxon>Volvocaceae</taxon>
        <taxon>Volvox</taxon>
    </lineage>
</organism>
<gene>
    <name evidence="2" type="ORF">VaNZ11_002008</name>
</gene>
<proteinExistence type="predicted"/>
<evidence type="ECO:0000313" key="3">
    <source>
        <dbReference type="Proteomes" id="UP001165090"/>
    </source>
</evidence>
<feature type="compositionally biased region" description="Basic and acidic residues" evidence="1">
    <location>
        <begin position="147"/>
        <end position="156"/>
    </location>
</feature>
<evidence type="ECO:0000256" key="1">
    <source>
        <dbReference type="SAM" id="MobiDB-lite"/>
    </source>
</evidence>
<evidence type="ECO:0000313" key="2">
    <source>
        <dbReference type="EMBL" id="GLI59954.1"/>
    </source>
</evidence>
<feature type="non-terminal residue" evidence="2">
    <location>
        <position position="1"/>
    </location>
</feature>
<keyword evidence="3" id="KW-1185">Reference proteome</keyword>
<reference evidence="2 3" key="1">
    <citation type="journal article" date="2023" name="IScience">
        <title>Expanded male sex-determining region conserved during the evolution of homothallism in the green alga Volvox.</title>
        <authorList>
            <person name="Yamamoto K."/>
            <person name="Matsuzaki R."/>
            <person name="Mahakham W."/>
            <person name="Heman W."/>
            <person name="Sekimoto H."/>
            <person name="Kawachi M."/>
            <person name="Minakuchi Y."/>
            <person name="Toyoda A."/>
            <person name="Nozaki H."/>
        </authorList>
    </citation>
    <scope>NUCLEOTIDE SEQUENCE [LARGE SCALE GENOMIC DNA]</scope>
    <source>
        <strain evidence="2 3">NIES-4468</strain>
    </source>
</reference>
<sequence length="219" mass="24002">GAGASAAQSLLGESSALLSAEEVGRLNRMEGFVASLGEHVRSDPAAKRVLSVLQPRLPPMDDKILRFLYKNRTYPGGASKEALAAKLVRDFKADELDAMRAEHLPWTPAPGGLKAGKAAELAEWIVEHQAEYLEQQGTAAPHRRRSVRDLGESGRESGRPPLLGNYVWRCELSCCLICCLKDKPKTIDVSDFEVCDAISMSGVLKREEMNECIPPCRTR</sequence>
<protein>
    <submittedName>
        <fullName evidence="2">Uncharacterized protein</fullName>
    </submittedName>
</protein>
<feature type="region of interest" description="Disordered" evidence="1">
    <location>
        <begin position="135"/>
        <end position="156"/>
    </location>
</feature>
<accession>A0ABQ5RR77</accession>